<dbReference type="Pfam" id="PF17278">
    <property type="entry name" value="DUF5343"/>
    <property type="match status" value="1"/>
</dbReference>
<accession>A0ABM8E1A6</accession>
<dbReference type="Proteomes" id="UP001317779">
    <property type="component" value="Chromosome"/>
</dbReference>
<feature type="compositionally biased region" description="Polar residues" evidence="1">
    <location>
        <begin position="149"/>
        <end position="158"/>
    </location>
</feature>
<name>A0ABM8E1A6_9MICO</name>
<dbReference type="EMBL" id="AP027141">
    <property type="protein sequence ID" value="BDV31566.1"/>
    <property type="molecule type" value="Genomic_DNA"/>
</dbReference>
<evidence type="ECO:0000313" key="2">
    <source>
        <dbReference type="EMBL" id="BDV31566.1"/>
    </source>
</evidence>
<organism evidence="2 3">
    <name type="scientific">Microbacterium terricola</name>
    <dbReference type="NCBI Taxonomy" id="344163"/>
    <lineage>
        <taxon>Bacteria</taxon>
        <taxon>Bacillati</taxon>
        <taxon>Actinomycetota</taxon>
        <taxon>Actinomycetes</taxon>
        <taxon>Micrococcales</taxon>
        <taxon>Microbacteriaceae</taxon>
        <taxon>Microbacterium</taxon>
    </lineage>
</organism>
<evidence type="ECO:0000256" key="1">
    <source>
        <dbReference type="SAM" id="MobiDB-lite"/>
    </source>
</evidence>
<gene>
    <name evidence="2" type="ORF">Microterr_22260</name>
</gene>
<sequence>MAAEIPYMPSVVNVAAILDKIRSAGTPPKFTHDFLKSTLGFGSSNDRAMVKVLRSLGFISADGTPTQRYNEFKGDPGKALATGLREGWPDLFMADQKVYEKSVSQVQGIVKTVTGAGDAVAQKTASTFKALSDKADWSAGAADKKTQVDDQPTEVNSPDETRNAEGGSGGTGSSGVGSGLFQLHHDIHIHLPPTTEVSVYRAIFQAIKAELM</sequence>
<keyword evidence="3" id="KW-1185">Reference proteome</keyword>
<protein>
    <recommendedName>
        <fullName evidence="4">DUF5343 domain-containing protein</fullName>
    </recommendedName>
</protein>
<feature type="compositionally biased region" description="Gly residues" evidence="1">
    <location>
        <begin position="166"/>
        <end position="177"/>
    </location>
</feature>
<reference evidence="2 3" key="1">
    <citation type="submission" date="2022-12" db="EMBL/GenBank/DDBJ databases">
        <title>Microbacterium terricola strain KV-448 chromosome, complete genome.</title>
        <authorList>
            <person name="Oshima T."/>
            <person name="Moriya T."/>
            <person name="Bessho Y."/>
        </authorList>
    </citation>
    <scope>NUCLEOTIDE SEQUENCE [LARGE SCALE GENOMIC DNA]</scope>
    <source>
        <strain evidence="2 3">KV-448</strain>
    </source>
</reference>
<feature type="region of interest" description="Disordered" evidence="1">
    <location>
        <begin position="139"/>
        <end position="177"/>
    </location>
</feature>
<dbReference type="InterPro" id="IPR035235">
    <property type="entry name" value="DUF5343"/>
</dbReference>
<proteinExistence type="predicted"/>
<evidence type="ECO:0008006" key="4">
    <source>
        <dbReference type="Google" id="ProtNLM"/>
    </source>
</evidence>
<evidence type="ECO:0000313" key="3">
    <source>
        <dbReference type="Proteomes" id="UP001317779"/>
    </source>
</evidence>
<feature type="compositionally biased region" description="Basic and acidic residues" evidence="1">
    <location>
        <begin position="139"/>
        <end position="148"/>
    </location>
</feature>
<dbReference type="RefSeq" id="WP_263797845.1">
    <property type="nucleotide sequence ID" value="NZ_AP027141.1"/>
</dbReference>